<dbReference type="OrthoDB" id="2804480at2759"/>
<feature type="region of interest" description="Disordered" evidence="1">
    <location>
        <begin position="78"/>
        <end position="123"/>
    </location>
</feature>
<gene>
    <name evidence="2" type="ORF">PsYK624_056720</name>
</gene>
<proteinExistence type="predicted"/>
<evidence type="ECO:0000313" key="2">
    <source>
        <dbReference type="EMBL" id="GJE89569.1"/>
    </source>
</evidence>
<accession>A0A9P3G8Y3</accession>
<organism evidence="2 3">
    <name type="scientific">Phanerochaete sordida</name>
    <dbReference type="NCBI Taxonomy" id="48140"/>
    <lineage>
        <taxon>Eukaryota</taxon>
        <taxon>Fungi</taxon>
        <taxon>Dikarya</taxon>
        <taxon>Basidiomycota</taxon>
        <taxon>Agaricomycotina</taxon>
        <taxon>Agaricomycetes</taxon>
        <taxon>Polyporales</taxon>
        <taxon>Phanerochaetaceae</taxon>
        <taxon>Phanerochaete</taxon>
    </lineage>
</organism>
<dbReference type="AlphaFoldDB" id="A0A9P3G8Y3"/>
<sequence>MAAPVPAKVQAQAQRRPATKPNALFIDPMQRRTLEAVRQCRAPVVHSPADDPSAEPPHTPAAFAAPNAVPPAVLPAAMSAAAQERPGRSVSVDEDMDVSDCESAVRAPSGRYMSPASTSTRDATPALSFISSDAETESMLADDSSDWQQSSSSAFIRSPSVSSEAVCVPVPEKVPLFFKTEEASPEAPTFGSWHVPELWAQDAPPTPSTDLQYPSDDTDAIRRFLDGLRRPVGHRYAAFFGAGIRTQEDVRALAALPHEWDTVRDELLRRGVTLMEWLCVKAGLERVRETCGLDRPEG</sequence>
<dbReference type="Proteomes" id="UP000703269">
    <property type="component" value="Unassembled WGS sequence"/>
</dbReference>
<feature type="region of interest" description="Disordered" evidence="1">
    <location>
        <begin position="43"/>
        <end position="65"/>
    </location>
</feature>
<evidence type="ECO:0000313" key="3">
    <source>
        <dbReference type="Proteomes" id="UP000703269"/>
    </source>
</evidence>
<comment type="caution">
    <text evidence="2">The sequence shown here is derived from an EMBL/GenBank/DDBJ whole genome shotgun (WGS) entry which is preliminary data.</text>
</comment>
<protein>
    <submittedName>
        <fullName evidence="2">Uncharacterized protein</fullName>
    </submittedName>
</protein>
<dbReference type="EMBL" id="BPQB01000013">
    <property type="protein sequence ID" value="GJE89569.1"/>
    <property type="molecule type" value="Genomic_DNA"/>
</dbReference>
<reference evidence="2 3" key="1">
    <citation type="submission" date="2021-08" db="EMBL/GenBank/DDBJ databases">
        <title>Draft Genome Sequence of Phanerochaete sordida strain YK-624.</title>
        <authorList>
            <person name="Mori T."/>
            <person name="Dohra H."/>
            <person name="Suzuki T."/>
            <person name="Kawagishi H."/>
            <person name="Hirai H."/>
        </authorList>
    </citation>
    <scope>NUCLEOTIDE SEQUENCE [LARGE SCALE GENOMIC DNA]</scope>
    <source>
        <strain evidence="2 3">YK-624</strain>
    </source>
</reference>
<keyword evidence="3" id="KW-1185">Reference proteome</keyword>
<feature type="compositionally biased region" description="Low complexity" evidence="1">
    <location>
        <begin position="1"/>
        <end position="16"/>
    </location>
</feature>
<feature type="region of interest" description="Disordered" evidence="1">
    <location>
        <begin position="1"/>
        <end position="22"/>
    </location>
</feature>
<name>A0A9P3G8Y3_9APHY</name>
<evidence type="ECO:0000256" key="1">
    <source>
        <dbReference type="SAM" id="MobiDB-lite"/>
    </source>
</evidence>